<dbReference type="PANTHER" id="PTHR11844:SF33">
    <property type="entry name" value="TISSUE INHIBITOR OF METALLOPROTEINASE"/>
    <property type="match status" value="1"/>
</dbReference>
<organism evidence="6 7">
    <name type="scientific">Holothuria leucospilota</name>
    <name type="common">Black long sea cucumber</name>
    <name type="synonym">Mertensiothuria leucospilota</name>
    <dbReference type="NCBI Taxonomy" id="206669"/>
    <lineage>
        <taxon>Eukaryota</taxon>
        <taxon>Metazoa</taxon>
        <taxon>Echinodermata</taxon>
        <taxon>Eleutherozoa</taxon>
        <taxon>Echinozoa</taxon>
        <taxon>Holothuroidea</taxon>
        <taxon>Aspidochirotacea</taxon>
        <taxon>Aspidochirotida</taxon>
        <taxon>Holothuriidae</taxon>
        <taxon>Holothuria</taxon>
    </lineage>
</organism>
<feature type="disulfide bond" evidence="4">
    <location>
        <begin position="27"/>
        <end position="96"/>
    </location>
</feature>
<dbReference type="Proteomes" id="UP001152320">
    <property type="component" value="Chromosome 2"/>
</dbReference>
<gene>
    <name evidence="6" type="ORF">HOLleu_06017</name>
</gene>
<evidence type="ECO:0000256" key="4">
    <source>
        <dbReference type="PIRSR" id="PIRSR601820-3"/>
    </source>
</evidence>
<keyword evidence="5" id="KW-0732">Signal</keyword>
<dbReference type="GO" id="GO:0051045">
    <property type="term" value="P:negative regulation of membrane protein ectodomain proteolysis"/>
    <property type="evidence" value="ECO:0007669"/>
    <property type="project" value="TreeGrafter"/>
</dbReference>
<keyword evidence="3" id="KW-0862">Zinc</keyword>
<dbReference type="GO" id="GO:0002020">
    <property type="term" value="F:protease binding"/>
    <property type="evidence" value="ECO:0007669"/>
    <property type="project" value="TreeGrafter"/>
</dbReference>
<proteinExistence type="predicted"/>
<sequence length="180" mass="19970">MESLQKTCIFFFLNLVTFLLPSFVESCTCPPSTQSFEMNFCLADYSYKGTIVDVVSDEGAGYALYDVIVNEVFHGTEVVDAESRIEVTTSLSGSECGMPSLPKGIYLFQGKGSPKEVSSCSVVKLFSELSPAIRVGLISGDYSRTRAYFYDNIRPVTAIPEVTMEETTRALSLRDMEYNY</sequence>
<evidence type="ECO:0000256" key="1">
    <source>
        <dbReference type="ARBA" id="ARBA00004613"/>
    </source>
</evidence>
<dbReference type="SUPFAM" id="SSF50242">
    <property type="entry name" value="TIMP-like"/>
    <property type="match status" value="1"/>
</dbReference>
<dbReference type="InterPro" id="IPR001820">
    <property type="entry name" value="TIMP"/>
</dbReference>
<keyword evidence="4" id="KW-1015">Disulfide bond</keyword>
<dbReference type="GO" id="GO:0046872">
    <property type="term" value="F:metal ion binding"/>
    <property type="evidence" value="ECO:0007669"/>
    <property type="project" value="UniProtKB-KW"/>
</dbReference>
<protein>
    <submittedName>
        <fullName evidence="6">Uncharacterized protein</fullName>
    </submittedName>
</protein>
<evidence type="ECO:0000256" key="2">
    <source>
        <dbReference type="ARBA" id="ARBA00022525"/>
    </source>
</evidence>
<feature type="binding site" evidence="3">
    <location>
        <position position="27"/>
    </location>
    <ligand>
        <name>Zn(2+)</name>
        <dbReference type="ChEBI" id="CHEBI:29105"/>
        <note>ligand shared with metalloproteinase partner</note>
    </ligand>
</feature>
<keyword evidence="3" id="KW-0479">Metal-binding</keyword>
<comment type="subcellular location">
    <subcellularLocation>
        <location evidence="1">Secreted</location>
    </subcellularLocation>
</comment>
<keyword evidence="7" id="KW-1185">Reference proteome</keyword>
<accession>A0A9Q1HEW3</accession>
<feature type="chain" id="PRO_5040401487" evidence="5">
    <location>
        <begin position="27"/>
        <end position="180"/>
    </location>
</feature>
<dbReference type="Pfam" id="PF00965">
    <property type="entry name" value="TIMP"/>
    <property type="match status" value="1"/>
</dbReference>
<feature type="disulfide bond" evidence="4">
    <location>
        <begin position="29"/>
        <end position="120"/>
    </location>
</feature>
<dbReference type="GO" id="GO:0008191">
    <property type="term" value="F:metalloendopeptidase inhibitor activity"/>
    <property type="evidence" value="ECO:0007669"/>
    <property type="project" value="InterPro"/>
</dbReference>
<evidence type="ECO:0000256" key="3">
    <source>
        <dbReference type="PIRSR" id="PIRSR601820-1"/>
    </source>
</evidence>
<dbReference type="GO" id="GO:0005615">
    <property type="term" value="C:extracellular space"/>
    <property type="evidence" value="ECO:0007669"/>
    <property type="project" value="TreeGrafter"/>
</dbReference>
<dbReference type="EMBL" id="JAIZAY010000002">
    <property type="protein sequence ID" value="KAJ8047112.1"/>
    <property type="molecule type" value="Genomic_DNA"/>
</dbReference>
<dbReference type="GO" id="GO:0031012">
    <property type="term" value="C:extracellular matrix"/>
    <property type="evidence" value="ECO:0007669"/>
    <property type="project" value="TreeGrafter"/>
</dbReference>
<name>A0A9Q1HEW3_HOLLE</name>
<evidence type="ECO:0000313" key="7">
    <source>
        <dbReference type="Proteomes" id="UP001152320"/>
    </source>
</evidence>
<reference evidence="6" key="1">
    <citation type="submission" date="2021-10" db="EMBL/GenBank/DDBJ databases">
        <title>Tropical sea cucumber genome reveals ecological adaptation and Cuvierian tubules defense mechanism.</title>
        <authorList>
            <person name="Chen T."/>
        </authorList>
    </citation>
    <scope>NUCLEOTIDE SEQUENCE</scope>
    <source>
        <strain evidence="6">Nanhai2018</strain>
        <tissue evidence="6">Muscle</tissue>
    </source>
</reference>
<evidence type="ECO:0000313" key="6">
    <source>
        <dbReference type="EMBL" id="KAJ8047112.1"/>
    </source>
</evidence>
<dbReference type="InterPro" id="IPR008993">
    <property type="entry name" value="TIMP-like_OB-fold"/>
</dbReference>
<comment type="caution">
    <text evidence="6">The sequence shown here is derived from an EMBL/GenBank/DDBJ whole genome shotgun (WGS) entry which is preliminary data.</text>
</comment>
<keyword evidence="2" id="KW-0964">Secreted</keyword>
<feature type="signal peptide" evidence="5">
    <location>
        <begin position="1"/>
        <end position="26"/>
    </location>
</feature>
<dbReference type="Gene3D" id="2.40.50.120">
    <property type="match status" value="1"/>
</dbReference>
<dbReference type="PANTHER" id="PTHR11844">
    <property type="entry name" value="METALLOPROTEASE INHIBITOR"/>
    <property type="match status" value="1"/>
</dbReference>
<evidence type="ECO:0000256" key="5">
    <source>
        <dbReference type="SAM" id="SignalP"/>
    </source>
</evidence>
<dbReference type="AlphaFoldDB" id="A0A9Q1HEW3"/>